<keyword evidence="8 13" id="KW-0378">Hydrolase</keyword>
<keyword evidence="4" id="KW-0816">Tricarboxylic acid cycle</keyword>
<evidence type="ECO:0000256" key="4">
    <source>
        <dbReference type="ARBA" id="ARBA00022532"/>
    </source>
</evidence>
<dbReference type="EC" id="3.1.3.-" evidence="13"/>
<dbReference type="EC" id="2.7.11.5" evidence="13"/>
<dbReference type="GO" id="GO:0008772">
    <property type="term" value="F:[isocitrate dehydrogenase (NADP+)] kinase activity"/>
    <property type="evidence" value="ECO:0007669"/>
    <property type="project" value="UniProtKB-EC"/>
</dbReference>
<dbReference type="InterPro" id="IPR010452">
    <property type="entry name" value="Isocitrate_DH_AceK"/>
</dbReference>
<dbReference type="PANTHER" id="PTHR39559:SF1">
    <property type="entry name" value="ISOCITRATE DEHYDROGENASE KINASE_PHOSPHATASE"/>
    <property type="match status" value="1"/>
</dbReference>
<keyword evidence="3" id="KW-0723">Serine/threonine-protein kinase</keyword>
<keyword evidence="6" id="KW-0547">Nucleotide-binding</keyword>
<evidence type="ECO:0000256" key="6">
    <source>
        <dbReference type="ARBA" id="ARBA00022741"/>
    </source>
</evidence>
<evidence type="ECO:0000259" key="11">
    <source>
        <dbReference type="Pfam" id="PF06315"/>
    </source>
</evidence>
<evidence type="ECO:0000313" key="13">
    <source>
        <dbReference type="EMBL" id="WXB13488.1"/>
    </source>
</evidence>
<dbReference type="NCBIfam" id="NF002804">
    <property type="entry name" value="PRK02946.1"/>
    <property type="match status" value="1"/>
</dbReference>
<dbReference type="PANTHER" id="PTHR39559">
    <property type="match status" value="1"/>
</dbReference>
<keyword evidence="14" id="KW-1185">Reference proteome</keyword>
<proteinExistence type="inferred from homology"/>
<feature type="domain" description="Isocitrate dehydrogenase kinase/phosphatase (AceK) kinase" evidence="11">
    <location>
        <begin position="308"/>
        <end position="562"/>
    </location>
</feature>
<keyword evidence="7 13" id="KW-0418">Kinase</keyword>
<feature type="domain" description="Isocitrate dehydrogenase kinase/phosphatase (AceK) regulatory" evidence="12">
    <location>
        <begin position="8"/>
        <end position="306"/>
    </location>
</feature>
<name>A0ABZ2LRF2_9BACT</name>
<reference evidence="13 14" key="1">
    <citation type="submission" date="2021-12" db="EMBL/GenBank/DDBJ databases">
        <title>Discovery of the Pendulisporaceae a myxobacterial family with distinct sporulation behavior and unique specialized metabolism.</title>
        <authorList>
            <person name="Garcia R."/>
            <person name="Popoff A."/>
            <person name="Bader C.D."/>
            <person name="Loehr J."/>
            <person name="Walesch S."/>
            <person name="Walt C."/>
            <person name="Boldt J."/>
            <person name="Bunk B."/>
            <person name="Haeckl F.J.F.P.J."/>
            <person name="Gunesch A.P."/>
            <person name="Birkelbach J."/>
            <person name="Nuebel U."/>
            <person name="Pietschmann T."/>
            <person name="Bach T."/>
            <person name="Mueller R."/>
        </authorList>
    </citation>
    <scope>NUCLEOTIDE SEQUENCE [LARGE SCALE GENOMIC DNA]</scope>
    <source>
        <strain evidence="13 14">MSr11954</strain>
    </source>
</reference>
<protein>
    <submittedName>
        <fullName evidence="13">Bifunctional isocitrate dehydrogenase kinase/phosphatase</fullName>
        <ecNumber evidence="13">2.7.11.5</ecNumber>
        <ecNumber evidence="13">3.1.3.-</ecNumber>
    </submittedName>
</protein>
<evidence type="ECO:0000259" key="12">
    <source>
        <dbReference type="Pfam" id="PF20423"/>
    </source>
</evidence>
<dbReference type="Proteomes" id="UP001370348">
    <property type="component" value="Chromosome"/>
</dbReference>
<evidence type="ECO:0000256" key="10">
    <source>
        <dbReference type="ARBA" id="ARBA00022912"/>
    </source>
</evidence>
<gene>
    <name evidence="13" type="primary">aceK</name>
    <name evidence="13" type="ORF">LZC94_37295</name>
</gene>
<dbReference type="InterPro" id="IPR046855">
    <property type="entry name" value="AceK_kinase"/>
</dbReference>
<keyword evidence="1" id="KW-0329">Glyoxylate bypass</keyword>
<dbReference type="Pfam" id="PF20423">
    <property type="entry name" value="AceK_regulatory"/>
    <property type="match status" value="1"/>
</dbReference>
<accession>A0ABZ2LRF2</accession>
<dbReference type="EMBL" id="CP089984">
    <property type="protein sequence ID" value="WXB13488.1"/>
    <property type="molecule type" value="Genomic_DNA"/>
</dbReference>
<keyword evidence="10" id="KW-0904">Protein phosphatase</keyword>
<evidence type="ECO:0000256" key="5">
    <source>
        <dbReference type="ARBA" id="ARBA00022679"/>
    </source>
</evidence>
<evidence type="ECO:0000256" key="7">
    <source>
        <dbReference type="ARBA" id="ARBA00022777"/>
    </source>
</evidence>
<evidence type="ECO:0000256" key="8">
    <source>
        <dbReference type="ARBA" id="ARBA00022801"/>
    </source>
</evidence>
<evidence type="ECO:0000313" key="14">
    <source>
        <dbReference type="Proteomes" id="UP001370348"/>
    </source>
</evidence>
<evidence type="ECO:0000256" key="9">
    <source>
        <dbReference type="ARBA" id="ARBA00022840"/>
    </source>
</evidence>
<dbReference type="GO" id="GO:0016787">
    <property type="term" value="F:hydrolase activity"/>
    <property type="evidence" value="ECO:0007669"/>
    <property type="project" value="UniProtKB-KW"/>
</dbReference>
<evidence type="ECO:0000256" key="3">
    <source>
        <dbReference type="ARBA" id="ARBA00022527"/>
    </source>
</evidence>
<keyword evidence="5 13" id="KW-0808">Transferase</keyword>
<keyword evidence="9" id="KW-0067">ATP-binding</keyword>
<dbReference type="HAMAP" id="MF_00747">
    <property type="entry name" value="AceK"/>
    <property type="match status" value="1"/>
</dbReference>
<evidence type="ECO:0000256" key="2">
    <source>
        <dbReference type="ARBA" id="ARBA00022490"/>
    </source>
</evidence>
<sequence length="574" mass="67043">MSASFYIARAILDGFDKHYRLFRETTGRAKERFERADWAGGRAAAVARIDMYDQRVREAVITLAERFPDLGLDDTLWQSIRTSFIALLHDHKQPECAETFYNSVASRVLDRRYHRNEYIFSRPAVSTEHLDGDEPTYRSYYPDDLASTFRHILQSFDLKLPFQDLERDIRYILRAVAEHFPEGWERQPNFQVQVLRSLFFRNKAAYIVARVINGNALIPFVVPILRDEGGSIFVDALLLDGKSIGRVLSLSHVYFMVDMEVPAAYVSFLESVVPSRPRADLYTLVGLQKQGKTLFFRDMQQHLKHSTDKFVLAPGTKGMVMLVFTLPSLPCVFKVIRDWFEPPKDTDRNNVLDRYQLVKHHDRVGRMTDALEYTHVALPRDRFSKSLLDEIARLASSSVIFDGDRIVFEHVYVERRLIPLDVYLKDLDEPHLHDAIREYGEAVKDLARANIFPGDLLTKNFGVTRYGRVVFYDYDEISYLTDCRFRRMPTPRDDDEEMSGEPWFTVEPNDVFPEQFPTFLFPEGRARDIFLAEHRELADARFWAERQEHIREGHEEEVFPYGESQRFANRGYSR</sequence>
<organism evidence="13 14">
    <name type="scientific">Pendulispora albinea</name>
    <dbReference type="NCBI Taxonomy" id="2741071"/>
    <lineage>
        <taxon>Bacteria</taxon>
        <taxon>Pseudomonadati</taxon>
        <taxon>Myxococcota</taxon>
        <taxon>Myxococcia</taxon>
        <taxon>Myxococcales</taxon>
        <taxon>Sorangiineae</taxon>
        <taxon>Pendulisporaceae</taxon>
        <taxon>Pendulispora</taxon>
    </lineage>
</organism>
<dbReference type="InterPro" id="IPR046854">
    <property type="entry name" value="AceK_regulatory"/>
</dbReference>
<dbReference type="RefSeq" id="WP_394823098.1">
    <property type="nucleotide sequence ID" value="NZ_CP089984.1"/>
</dbReference>
<dbReference type="Pfam" id="PF06315">
    <property type="entry name" value="AceK_kinase"/>
    <property type="match status" value="1"/>
</dbReference>
<dbReference type="PIRSF" id="PIRSF000719">
    <property type="entry name" value="AceK"/>
    <property type="match status" value="1"/>
</dbReference>
<keyword evidence="2" id="KW-0963">Cytoplasm</keyword>
<evidence type="ECO:0000256" key="1">
    <source>
        <dbReference type="ARBA" id="ARBA00022435"/>
    </source>
</evidence>